<proteinExistence type="predicted"/>
<accession>A0ABV6YXF3</accession>
<evidence type="ECO:0000259" key="1">
    <source>
        <dbReference type="Pfam" id="PF07603"/>
    </source>
</evidence>
<dbReference type="EMBL" id="JBHPBY010000131">
    <property type="protein sequence ID" value="MFC1850872.1"/>
    <property type="molecule type" value="Genomic_DNA"/>
</dbReference>
<protein>
    <submittedName>
        <fullName evidence="2">DUF1566 domain-containing protein</fullName>
    </submittedName>
</protein>
<comment type="caution">
    <text evidence="2">The sequence shown here is derived from an EMBL/GenBank/DDBJ whole genome shotgun (WGS) entry which is preliminary data.</text>
</comment>
<keyword evidence="3" id="KW-1185">Reference proteome</keyword>
<reference evidence="2 3" key="1">
    <citation type="submission" date="2024-09" db="EMBL/GenBank/DDBJ databases">
        <title>Laminarin stimulates single cell rates of sulfate reduction while oxygen inhibits transcriptomic activity in coastal marine sediment.</title>
        <authorList>
            <person name="Lindsay M."/>
            <person name="Orcutt B."/>
            <person name="Emerson D."/>
            <person name="Stepanauskas R."/>
            <person name="D'Angelo T."/>
        </authorList>
    </citation>
    <scope>NUCLEOTIDE SEQUENCE [LARGE SCALE GENOMIC DNA]</scope>
    <source>
        <strain evidence="2">SAG AM-311-K15</strain>
    </source>
</reference>
<name>A0ABV6YXF3_UNCC1</name>
<organism evidence="2 3">
    <name type="scientific">candidate division CSSED10-310 bacterium</name>
    <dbReference type="NCBI Taxonomy" id="2855610"/>
    <lineage>
        <taxon>Bacteria</taxon>
        <taxon>Bacteria division CSSED10-310</taxon>
    </lineage>
</organism>
<dbReference type="Pfam" id="PF07603">
    <property type="entry name" value="Lcl_C"/>
    <property type="match status" value="1"/>
</dbReference>
<feature type="domain" description="Lcl C-terminal" evidence="1">
    <location>
        <begin position="16"/>
        <end position="70"/>
    </location>
</feature>
<dbReference type="Proteomes" id="UP001594351">
    <property type="component" value="Unassembled WGS sequence"/>
</dbReference>
<sequence>MVLVKKILISDYATIRKTGLMWTKKCSAADLGRCVSWNSKDRYVANLRTGGYSDWRTPTINELQTIYDERYLTNKHTKGILGVLFC</sequence>
<gene>
    <name evidence="2" type="ORF">ACFL27_11820</name>
</gene>
<dbReference type="InterPro" id="IPR011460">
    <property type="entry name" value="Lcl_C"/>
</dbReference>
<evidence type="ECO:0000313" key="3">
    <source>
        <dbReference type="Proteomes" id="UP001594351"/>
    </source>
</evidence>
<evidence type="ECO:0000313" key="2">
    <source>
        <dbReference type="EMBL" id="MFC1850872.1"/>
    </source>
</evidence>